<dbReference type="Proteomes" id="UP001327560">
    <property type="component" value="Chromosome 3"/>
</dbReference>
<name>A0AAQ3K5C3_9LILI</name>
<evidence type="ECO:0000313" key="1">
    <source>
        <dbReference type="EMBL" id="WOL00557.1"/>
    </source>
</evidence>
<evidence type="ECO:0000313" key="2">
    <source>
        <dbReference type="Proteomes" id="UP001327560"/>
    </source>
</evidence>
<keyword evidence="2" id="KW-1185">Reference proteome</keyword>
<accession>A0AAQ3K5C3</accession>
<reference evidence="1 2" key="1">
    <citation type="submission" date="2023-10" db="EMBL/GenBank/DDBJ databases">
        <title>Chromosome-scale genome assembly provides insights into flower coloration mechanisms of Canna indica.</title>
        <authorList>
            <person name="Li C."/>
        </authorList>
    </citation>
    <scope>NUCLEOTIDE SEQUENCE [LARGE SCALE GENOMIC DNA]</scope>
    <source>
        <tissue evidence="1">Flower</tissue>
    </source>
</reference>
<gene>
    <name evidence="1" type="ORF">Cni_G09270</name>
</gene>
<sequence>MSRMSSWDDIIALMAVEAPTFQVILSSKEVLSLEYHKVACFLKDETCMKLVLLLRRNGACMCFLWIRESDVPLDSAVFAGHNHVLDPVP</sequence>
<dbReference type="EMBL" id="CP136892">
    <property type="protein sequence ID" value="WOL00557.1"/>
    <property type="molecule type" value="Genomic_DNA"/>
</dbReference>
<organism evidence="1 2">
    <name type="scientific">Canna indica</name>
    <name type="common">Indian-shot</name>
    <dbReference type="NCBI Taxonomy" id="4628"/>
    <lineage>
        <taxon>Eukaryota</taxon>
        <taxon>Viridiplantae</taxon>
        <taxon>Streptophyta</taxon>
        <taxon>Embryophyta</taxon>
        <taxon>Tracheophyta</taxon>
        <taxon>Spermatophyta</taxon>
        <taxon>Magnoliopsida</taxon>
        <taxon>Liliopsida</taxon>
        <taxon>Zingiberales</taxon>
        <taxon>Cannaceae</taxon>
        <taxon>Canna</taxon>
    </lineage>
</organism>
<proteinExistence type="predicted"/>
<protein>
    <submittedName>
        <fullName evidence="1">Uncharacterized protein</fullName>
    </submittedName>
</protein>
<dbReference type="AlphaFoldDB" id="A0AAQ3K5C3"/>